<protein>
    <submittedName>
        <fullName evidence="10">RE1-silencing transcription factor</fullName>
    </submittedName>
</protein>
<keyword evidence="2" id="KW-0479">Metal-binding</keyword>
<dbReference type="PANTHER" id="PTHR24392">
    <property type="entry name" value="ZINC FINGER PROTEIN"/>
    <property type="match status" value="1"/>
</dbReference>
<evidence type="ECO:0000259" key="9">
    <source>
        <dbReference type="PROSITE" id="PS00028"/>
    </source>
</evidence>
<evidence type="ECO:0000256" key="3">
    <source>
        <dbReference type="ARBA" id="ARBA00022737"/>
    </source>
</evidence>
<comment type="subcellular location">
    <subcellularLocation>
        <location evidence="1">Nucleus</location>
    </subcellularLocation>
</comment>
<keyword evidence="3" id="KW-0677">Repeat</keyword>
<keyword evidence="5" id="KW-0862">Zinc</keyword>
<dbReference type="Gene3D" id="3.30.160.60">
    <property type="entry name" value="Classic Zinc Finger"/>
    <property type="match status" value="1"/>
</dbReference>
<keyword evidence="7" id="KW-0539">Nucleus</keyword>
<feature type="non-terminal residue" evidence="10">
    <location>
        <position position="1"/>
    </location>
</feature>
<sequence length="328" mass="39205">AEVDSDVEWVREDDSDVEWVKDDSDVDDEPEFVDEDDSDVVEVEPESDSDVMESGPEDGTSRCSLAGQRSYKCIFCDFSTEVEEWFHKHIVSHAPDSKPYARVYCPDCTYSTGGLKFLFFHMLRIHNVTEPSFYRIGEKRYRCHHCHISVELRIDIEHHVSKHIVELKKRDRELRLKYICPFAKCRFSSEEVDKLPRHIKKSHNVGNPTCYRERNQYRLFYHCFKCSFVSPYIKKINEHSRKHYSEYELMQPYRYLCPSKSCKFFTRKDHKITRHLKSKHSAGRAYYRLDSTWFKCFKCGIRKNTSGGMVAHCRRKHRKKKRRIENRE</sequence>
<dbReference type="GO" id="GO:0003677">
    <property type="term" value="F:DNA binding"/>
    <property type="evidence" value="ECO:0007669"/>
    <property type="project" value="UniProtKB-KW"/>
</dbReference>
<dbReference type="GO" id="GO:0008270">
    <property type="term" value="F:zinc ion binding"/>
    <property type="evidence" value="ECO:0007669"/>
    <property type="project" value="UniProtKB-KW"/>
</dbReference>
<evidence type="ECO:0000256" key="1">
    <source>
        <dbReference type="ARBA" id="ARBA00004123"/>
    </source>
</evidence>
<evidence type="ECO:0000313" key="10">
    <source>
        <dbReference type="EMBL" id="JAG17566.1"/>
    </source>
</evidence>
<reference evidence="10" key="2">
    <citation type="submission" date="2014-07" db="EMBL/GenBank/DDBJ databases">
        <authorList>
            <person name="Hull J."/>
        </authorList>
    </citation>
    <scope>NUCLEOTIDE SEQUENCE</scope>
</reference>
<feature type="compositionally biased region" description="Basic and acidic residues" evidence="8">
    <location>
        <begin position="8"/>
        <end position="23"/>
    </location>
</feature>
<evidence type="ECO:0000256" key="6">
    <source>
        <dbReference type="ARBA" id="ARBA00023125"/>
    </source>
</evidence>
<feature type="region of interest" description="Disordered" evidence="8">
    <location>
        <begin position="1"/>
        <end position="61"/>
    </location>
</feature>
<dbReference type="EMBL" id="GDHC01012852">
    <property type="protein sequence ID" value="JAQ05777.1"/>
    <property type="molecule type" value="Transcribed_RNA"/>
</dbReference>
<dbReference type="InterPro" id="IPR013087">
    <property type="entry name" value="Znf_C2H2_type"/>
</dbReference>
<gene>
    <name evidence="10" type="primary">Rest_9</name>
    <name evidence="11" type="synonym">Rest_6</name>
    <name evidence="10" type="ORF">CM83_67572</name>
    <name evidence="11" type="ORF">g.61693</name>
</gene>
<keyword evidence="4" id="KW-0863">Zinc-finger</keyword>
<reference evidence="10" key="1">
    <citation type="journal article" date="2014" name="PLoS ONE">
        <title>Transcriptome-Based Identification of ABC Transporters in the Western Tarnished Plant Bug Lygus hesperus.</title>
        <authorList>
            <person name="Hull J.J."/>
            <person name="Chaney K."/>
            <person name="Geib S.M."/>
            <person name="Fabrick J.A."/>
            <person name="Brent C.S."/>
            <person name="Walsh D."/>
            <person name="Lavine L.C."/>
        </authorList>
    </citation>
    <scope>NUCLEOTIDE SEQUENCE</scope>
</reference>
<dbReference type="PANTHER" id="PTHR24392:SF31">
    <property type="entry name" value="C2H2-TYPE DOMAIN-CONTAINING PROTEIN"/>
    <property type="match status" value="1"/>
</dbReference>
<evidence type="ECO:0000256" key="4">
    <source>
        <dbReference type="ARBA" id="ARBA00022771"/>
    </source>
</evidence>
<evidence type="ECO:0000256" key="7">
    <source>
        <dbReference type="ARBA" id="ARBA00023242"/>
    </source>
</evidence>
<dbReference type="EMBL" id="GBHO01026038">
    <property type="protein sequence ID" value="JAG17566.1"/>
    <property type="molecule type" value="Transcribed_RNA"/>
</dbReference>
<accession>A0A0A9XD53</accession>
<name>A0A0A9XD53_LYGHE</name>
<evidence type="ECO:0000256" key="8">
    <source>
        <dbReference type="SAM" id="MobiDB-lite"/>
    </source>
</evidence>
<dbReference type="PROSITE" id="PS00028">
    <property type="entry name" value="ZINC_FINGER_C2H2_1"/>
    <property type="match status" value="1"/>
</dbReference>
<feature type="compositionally biased region" description="Acidic residues" evidence="8">
    <location>
        <begin position="24"/>
        <end position="51"/>
    </location>
</feature>
<keyword evidence="6" id="KW-0238">DNA-binding</keyword>
<organism evidence="10">
    <name type="scientific">Lygus hesperus</name>
    <name type="common">Western plant bug</name>
    <dbReference type="NCBI Taxonomy" id="30085"/>
    <lineage>
        <taxon>Eukaryota</taxon>
        <taxon>Metazoa</taxon>
        <taxon>Ecdysozoa</taxon>
        <taxon>Arthropoda</taxon>
        <taxon>Hexapoda</taxon>
        <taxon>Insecta</taxon>
        <taxon>Pterygota</taxon>
        <taxon>Neoptera</taxon>
        <taxon>Paraneoptera</taxon>
        <taxon>Hemiptera</taxon>
        <taxon>Heteroptera</taxon>
        <taxon>Panheteroptera</taxon>
        <taxon>Cimicomorpha</taxon>
        <taxon>Miridae</taxon>
        <taxon>Mirini</taxon>
        <taxon>Lygus</taxon>
    </lineage>
</organism>
<dbReference type="AlphaFoldDB" id="A0A0A9XD53"/>
<dbReference type="SMART" id="SM00355">
    <property type="entry name" value="ZnF_C2H2"/>
    <property type="match status" value="7"/>
</dbReference>
<dbReference type="GO" id="GO:0005634">
    <property type="term" value="C:nucleus"/>
    <property type="evidence" value="ECO:0007669"/>
    <property type="project" value="UniProtKB-SubCell"/>
</dbReference>
<feature type="domain" description="C2H2-type" evidence="9">
    <location>
        <begin position="143"/>
        <end position="163"/>
    </location>
</feature>
<reference evidence="11" key="3">
    <citation type="journal article" date="2016" name="Gigascience">
        <title>De novo construction of an expanded transcriptome assembly for the western tarnished plant bug, Lygus hesperus.</title>
        <authorList>
            <person name="Tassone E.E."/>
            <person name="Geib S.M."/>
            <person name="Hall B."/>
            <person name="Fabrick J.A."/>
            <person name="Brent C.S."/>
            <person name="Hull J.J."/>
        </authorList>
    </citation>
    <scope>NUCLEOTIDE SEQUENCE</scope>
</reference>
<evidence type="ECO:0000256" key="2">
    <source>
        <dbReference type="ARBA" id="ARBA00022723"/>
    </source>
</evidence>
<evidence type="ECO:0000313" key="11">
    <source>
        <dbReference type="EMBL" id="JAQ05777.1"/>
    </source>
</evidence>
<evidence type="ECO:0000256" key="5">
    <source>
        <dbReference type="ARBA" id="ARBA00022833"/>
    </source>
</evidence>
<proteinExistence type="predicted"/>